<organism evidence="3 4">
    <name type="scientific">Citrullus colocynthis</name>
    <name type="common">colocynth</name>
    <dbReference type="NCBI Taxonomy" id="252529"/>
    <lineage>
        <taxon>Eukaryota</taxon>
        <taxon>Viridiplantae</taxon>
        <taxon>Streptophyta</taxon>
        <taxon>Embryophyta</taxon>
        <taxon>Tracheophyta</taxon>
        <taxon>Spermatophyta</taxon>
        <taxon>Magnoliopsida</taxon>
        <taxon>eudicotyledons</taxon>
        <taxon>Gunneridae</taxon>
        <taxon>Pentapetalae</taxon>
        <taxon>rosids</taxon>
        <taxon>fabids</taxon>
        <taxon>Cucurbitales</taxon>
        <taxon>Cucurbitaceae</taxon>
        <taxon>Benincaseae</taxon>
        <taxon>Citrullus</taxon>
    </lineage>
</organism>
<feature type="chain" id="PRO_5045627169" evidence="2">
    <location>
        <begin position="28"/>
        <end position="171"/>
    </location>
</feature>
<keyword evidence="2" id="KW-0732">Signal</keyword>
<feature type="signal peptide" evidence="2">
    <location>
        <begin position="1"/>
        <end position="27"/>
    </location>
</feature>
<feature type="region of interest" description="Disordered" evidence="1">
    <location>
        <begin position="30"/>
        <end position="50"/>
    </location>
</feature>
<evidence type="ECO:0000313" key="3">
    <source>
        <dbReference type="EMBL" id="CAK9310983.1"/>
    </source>
</evidence>
<sequence length="171" mass="19058">MASQNPIPPSLFLFLFIILLTTTPLSAARRLSSSPQQPEHDSLHPPTTSTFSLAQQPAAVNNAVSLRKVPAVNNVDSERLWNQTTSITDTNRSALTIQSQLNSIFFISLPHFPSIFNPTVQQEDPILRFNGQTPSLDTIPMNLQTRKTLKKPLSGYVFNNPIFDFNLDSRP</sequence>
<evidence type="ECO:0000256" key="2">
    <source>
        <dbReference type="SAM" id="SignalP"/>
    </source>
</evidence>
<accession>A0ABP0XS38</accession>
<dbReference type="EMBL" id="OZ021744">
    <property type="protein sequence ID" value="CAK9310983.1"/>
    <property type="molecule type" value="Genomic_DNA"/>
</dbReference>
<name>A0ABP0XS38_9ROSI</name>
<evidence type="ECO:0000256" key="1">
    <source>
        <dbReference type="SAM" id="MobiDB-lite"/>
    </source>
</evidence>
<dbReference type="Proteomes" id="UP001642487">
    <property type="component" value="Chromosome 10"/>
</dbReference>
<gene>
    <name evidence="3" type="ORF">CITCOLO1_LOCUS2628</name>
</gene>
<evidence type="ECO:0000313" key="4">
    <source>
        <dbReference type="Proteomes" id="UP001642487"/>
    </source>
</evidence>
<keyword evidence="4" id="KW-1185">Reference proteome</keyword>
<proteinExistence type="predicted"/>
<reference evidence="3 4" key="1">
    <citation type="submission" date="2024-03" db="EMBL/GenBank/DDBJ databases">
        <authorList>
            <person name="Gkanogiannis A."/>
            <person name="Becerra Lopez-Lavalle L."/>
        </authorList>
    </citation>
    <scope>NUCLEOTIDE SEQUENCE [LARGE SCALE GENOMIC DNA]</scope>
</reference>
<protein>
    <submittedName>
        <fullName evidence="3">Uncharacterized protein</fullName>
    </submittedName>
</protein>